<feature type="domain" description="Thioester" evidence="4">
    <location>
        <begin position="68"/>
        <end position="199"/>
    </location>
</feature>
<organism evidence="5">
    <name type="scientific">Streptococcus equi</name>
    <dbReference type="NCBI Taxonomy" id="1336"/>
    <lineage>
        <taxon>Bacteria</taxon>
        <taxon>Bacillati</taxon>
        <taxon>Bacillota</taxon>
        <taxon>Bacilli</taxon>
        <taxon>Lactobacillales</taxon>
        <taxon>Streptococcaceae</taxon>
        <taxon>Streptococcus</taxon>
    </lineage>
</organism>
<dbReference type="Pfam" id="PF08341">
    <property type="entry name" value="TED"/>
    <property type="match status" value="1"/>
</dbReference>
<dbReference type="Pfam" id="PF02986">
    <property type="entry name" value="Fn_bind"/>
    <property type="match status" value="5"/>
</dbReference>
<evidence type="ECO:0000313" key="5">
    <source>
        <dbReference type="EMBL" id="CAA68254.1"/>
    </source>
</evidence>
<dbReference type="InterPro" id="IPR013552">
    <property type="entry name" value="Thioester_dom"/>
</dbReference>
<feature type="region of interest" description="Disordered" evidence="1">
    <location>
        <begin position="516"/>
        <end position="566"/>
    </location>
</feature>
<feature type="chain" id="PRO_5004161268" evidence="3">
    <location>
        <begin position="25"/>
        <end position="597"/>
    </location>
</feature>
<name>P72416_9STRE</name>
<dbReference type="NCBIfam" id="TIGR03934">
    <property type="entry name" value="TQXA_dom"/>
    <property type="match status" value="1"/>
</dbReference>
<keyword evidence="2" id="KW-0472">Membrane</keyword>
<sequence length="597" mass="64321">MKTKSFRKVLTTSATCIVLATSFAGGTLRVWAEQLYYGWNDGTRQSSPYFLYVSPKNAPKRELKDEYVVYCFNKKLYWPDQWESIYSNFNDIRSPYNDLPVYEKKLGYDGIFKQYAPDYKKDISDIASALVAVLSNGYPTNKSQLSTSYHLNNDSSRKVTQLAIWYFSDSLTKEYLKDTGGYNLNDMEKKALDFLISKGEDSKLKSEQSNYSLDIYVYQSGGHDHMKDYQNLLGSTLIPKEPLKPQLGGFSGHNGNGLSGLEGGSSGSQETNEDGKKGLIGFHGGLSGSEGKRDPLPGLKGEAGAPDTPQKPNDPLQGLEGGNSPIVEQNYGSTEGYHGQSGILEETEDTNPPGIILGGSGNVETHEDTRNPHLMGIGGGLAGESGETTPKPGQTGGQGPVIETTEDTQKGMSGQSGGTIESENTKKPEVMIGGQGQTIETTEDTQKGMSGQSGGTIESEDTKKPEVMIGGQGQIIDFSENTQSGMSGQSGDTTVIEDTKKSEIIIGGQGQIIDFSEDTQPGMSGQSGGTTIVEDTKKPTPKPKPAPAPIVNDEKPNKGTHLPQTSDMKQLTLSIIGAMSMLLVLCLSLFKRPSKKD</sequence>
<protein>
    <submittedName>
        <fullName evidence="5">Fibronectin-binding protein</fullName>
    </submittedName>
</protein>
<dbReference type="EMBL" id="X99995">
    <property type="protein sequence ID" value="CAA68254.1"/>
    <property type="molecule type" value="Genomic_DNA"/>
</dbReference>
<dbReference type="Gene3D" id="1.10.150.480">
    <property type="match status" value="1"/>
</dbReference>
<gene>
    <name evidence="5" type="primary">fnz</name>
</gene>
<evidence type="ECO:0000256" key="2">
    <source>
        <dbReference type="SAM" id="Phobius"/>
    </source>
</evidence>
<evidence type="ECO:0000259" key="4">
    <source>
        <dbReference type="Pfam" id="PF08341"/>
    </source>
</evidence>
<feature type="compositionally biased region" description="Gly residues" evidence="1">
    <location>
        <begin position="249"/>
        <end position="266"/>
    </location>
</feature>
<keyword evidence="3" id="KW-0732">Signal</keyword>
<dbReference type="Gene3D" id="2.30.30.670">
    <property type="entry name" value="Thioester domain"/>
    <property type="match status" value="1"/>
</dbReference>
<reference evidence="5" key="1">
    <citation type="journal article" date="1996" name="Infect. Immun.">
        <title>Fibronectin-binding protein of Streptococcus equi subsp. zooepidemicus.</title>
        <authorList>
            <person name="Lindmark H."/>
            <person name="Jacobsson K."/>
            <person name="Frykberg L."/>
            <person name="Guss B."/>
        </authorList>
    </citation>
    <scope>NUCLEOTIDE SEQUENCE</scope>
    <source>
        <strain evidence="5">Z5</strain>
    </source>
</reference>
<accession>P72416</accession>
<feature type="transmembrane region" description="Helical" evidence="2">
    <location>
        <begin position="571"/>
        <end position="590"/>
    </location>
</feature>
<feature type="signal peptide" evidence="3">
    <location>
        <begin position="1"/>
        <end position="24"/>
    </location>
</feature>
<evidence type="ECO:0000256" key="1">
    <source>
        <dbReference type="SAM" id="MobiDB-lite"/>
    </source>
</evidence>
<feature type="compositionally biased region" description="Polar residues" evidence="1">
    <location>
        <begin position="410"/>
        <end position="422"/>
    </location>
</feature>
<dbReference type="NCBIfam" id="NF012162">
    <property type="entry name" value="surf_Nterm_1"/>
    <property type="match status" value="1"/>
</dbReference>
<feature type="region of interest" description="Disordered" evidence="1">
    <location>
        <begin position="244"/>
        <end position="422"/>
    </location>
</feature>
<keyword evidence="2" id="KW-0812">Transmembrane</keyword>
<evidence type="ECO:0000256" key="3">
    <source>
        <dbReference type="SAM" id="SignalP"/>
    </source>
</evidence>
<dbReference type="InterPro" id="IPR004237">
    <property type="entry name" value="Fibron_repeat-bd"/>
</dbReference>
<feature type="compositionally biased region" description="Low complexity" evidence="1">
    <location>
        <begin position="384"/>
        <end position="393"/>
    </location>
</feature>
<proteinExistence type="predicted"/>
<keyword evidence="2" id="KW-1133">Transmembrane helix</keyword>
<dbReference type="InterPro" id="IPR023849">
    <property type="entry name" value="TQXA_dom"/>
</dbReference>
<dbReference type="AlphaFoldDB" id="P72416"/>